<dbReference type="AlphaFoldDB" id="A0A8J7WWR9"/>
<reference evidence="2" key="1">
    <citation type="submission" date="2021-04" db="EMBL/GenBank/DDBJ databases">
        <title>Genome based classification of Actinospica acidithermotolerans sp. nov., an actinobacterium isolated from an Indonesian hot spring.</title>
        <authorList>
            <person name="Kusuma A.B."/>
            <person name="Putra K.E."/>
            <person name="Nafisah S."/>
            <person name="Loh J."/>
            <person name="Nouioui I."/>
            <person name="Goodfellow M."/>
        </authorList>
    </citation>
    <scope>NUCLEOTIDE SEQUENCE</scope>
    <source>
        <strain evidence="2">DSM 45618</strain>
    </source>
</reference>
<protein>
    <submittedName>
        <fullName evidence="2">Helix-turn-helix domain-containing protein</fullName>
    </submittedName>
</protein>
<sequence length="62" mass="6724">MSQSFDLLTVPEVMASMQISRHSVYRLIRSRQLTSVTIGRSRRIPVAALAAFVVSASMSGGV</sequence>
<evidence type="ECO:0000313" key="2">
    <source>
        <dbReference type="EMBL" id="MBS2966514.1"/>
    </source>
</evidence>
<dbReference type="InterPro" id="IPR010093">
    <property type="entry name" value="SinI_DNA-bd"/>
</dbReference>
<name>A0A8J7WWR9_9ACTN</name>
<dbReference type="NCBIfam" id="TIGR01764">
    <property type="entry name" value="excise"/>
    <property type="match status" value="1"/>
</dbReference>
<dbReference type="Pfam" id="PF12728">
    <property type="entry name" value="HTH_17"/>
    <property type="match status" value="1"/>
</dbReference>
<keyword evidence="3" id="KW-1185">Reference proteome</keyword>
<accession>A0A8J7WWR9</accession>
<organism evidence="2 3">
    <name type="scientific">Actinocrinis puniceicyclus</name>
    <dbReference type="NCBI Taxonomy" id="977794"/>
    <lineage>
        <taxon>Bacteria</taxon>
        <taxon>Bacillati</taxon>
        <taxon>Actinomycetota</taxon>
        <taxon>Actinomycetes</taxon>
        <taxon>Catenulisporales</taxon>
        <taxon>Actinospicaceae</taxon>
        <taxon>Actinocrinis</taxon>
    </lineage>
</organism>
<gene>
    <name evidence="2" type="ORF">KGA66_25975</name>
</gene>
<dbReference type="RefSeq" id="WP_211471662.1">
    <property type="nucleotide sequence ID" value="NZ_JAGSXH010000158.1"/>
</dbReference>
<evidence type="ECO:0000313" key="3">
    <source>
        <dbReference type="Proteomes" id="UP000677913"/>
    </source>
</evidence>
<dbReference type="EMBL" id="JAGSXH010000158">
    <property type="protein sequence ID" value="MBS2966514.1"/>
    <property type="molecule type" value="Genomic_DNA"/>
</dbReference>
<dbReference type="InterPro" id="IPR041657">
    <property type="entry name" value="HTH_17"/>
</dbReference>
<dbReference type="Proteomes" id="UP000677913">
    <property type="component" value="Unassembled WGS sequence"/>
</dbReference>
<dbReference type="GO" id="GO:0003677">
    <property type="term" value="F:DNA binding"/>
    <property type="evidence" value="ECO:0007669"/>
    <property type="project" value="InterPro"/>
</dbReference>
<proteinExistence type="predicted"/>
<comment type="caution">
    <text evidence="2">The sequence shown here is derived from an EMBL/GenBank/DDBJ whole genome shotgun (WGS) entry which is preliminary data.</text>
</comment>
<evidence type="ECO:0000259" key="1">
    <source>
        <dbReference type="Pfam" id="PF12728"/>
    </source>
</evidence>
<feature type="domain" description="Helix-turn-helix" evidence="1">
    <location>
        <begin position="7"/>
        <end position="53"/>
    </location>
</feature>